<keyword evidence="10" id="KW-1185">Reference proteome</keyword>
<dbReference type="InterPro" id="IPR046794">
    <property type="entry name" value="Apc1_MidN"/>
</dbReference>
<evidence type="ECO:0000256" key="1">
    <source>
        <dbReference type="ARBA" id="ARBA00010547"/>
    </source>
</evidence>
<reference evidence="9 10" key="1">
    <citation type="submission" date="2016-07" db="EMBL/GenBank/DDBJ databases">
        <title>Pervasive Adenine N6-methylation of Active Genes in Fungi.</title>
        <authorList>
            <consortium name="DOE Joint Genome Institute"/>
            <person name="Mondo S.J."/>
            <person name="Dannebaum R.O."/>
            <person name="Kuo R.C."/>
            <person name="Labutti K."/>
            <person name="Haridas S."/>
            <person name="Kuo A."/>
            <person name="Salamov A."/>
            <person name="Ahrendt S.R."/>
            <person name="Lipzen A."/>
            <person name="Sullivan W."/>
            <person name="Andreopoulos W.B."/>
            <person name="Clum A."/>
            <person name="Lindquist E."/>
            <person name="Daum C."/>
            <person name="Ramamoorthy G.K."/>
            <person name="Gryganskyi A."/>
            <person name="Culley D."/>
            <person name="Magnuson J.K."/>
            <person name="James T.Y."/>
            <person name="O'Malley M.A."/>
            <person name="Stajich J.E."/>
            <person name="Spatafora J.W."/>
            <person name="Visel A."/>
            <person name="Grigoriev I.V."/>
        </authorList>
    </citation>
    <scope>NUCLEOTIDE SEQUENCE [LARGE SCALE GENOMIC DNA]</scope>
    <source>
        <strain evidence="9 10">JEL800</strain>
    </source>
</reference>
<dbReference type="GO" id="GO:0070979">
    <property type="term" value="P:protein K11-linked ubiquitination"/>
    <property type="evidence" value="ECO:0007669"/>
    <property type="project" value="TreeGrafter"/>
</dbReference>
<evidence type="ECO:0000256" key="3">
    <source>
        <dbReference type="ARBA" id="ARBA00022737"/>
    </source>
</evidence>
<comment type="caution">
    <text evidence="9">The sequence shown here is derived from an EMBL/GenBank/DDBJ whole genome shotgun (WGS) entry which is preliminary data.</text>
</comment>
<dbReference type="Pfam" id="PF21282">
    <property type="entry name" value="APC1_3rd"/>
    <property type="match status" value="1"/>
</dbReference>
<comment type="similarity">
    <text evidence="1">Belongs to the APC1 family.</text>
</comment>
<dbReference type="PANTHER" id="PTHR12827:SF3">
    <property type="entry name" value="ANAPHASE-PROMOTING COMPLEX SUBUNIT 1"/>
    <property type="match status" value="1"/>
</dbReference>
<dbReference type="GO" id="GO:0007091">
    <property type="term" value="P:metaphase/anaphase transition of mitotic cell cycle"/>
    <property type="evidence" value="ECO:0007669"/>
    <property type="project" value="TreeGrafter"/>
</dbReference>
<evidence type="ECO:0000256" key="2">
    <source>
        <dbReference type="ARBA" id="ARBA00022618"/>
    </source>
</evidence>
<dbReference type="Proteomes" id="UP000193642">
    <property type="component" value="Unassembled WGS sequence"/>
</dbReference>
<keyword evidence="4" id="KW-0498">Mitosis</keyword>
<accession>A0A1Y2BEK1</accession>
<protein>
    <submittedName>
        <fullName evidence="9">Uncharacterized protein</fullName>
    </submittedName>
</protein>
<dbReference type="OrthoDB" id="26401at2759"/>
<feature type="domain" description="Anaphase-promoting complex subunit 1 middle" evidence="7">
    <location>
        <begin position="639"/>
        <end position="692"/>
    </location>
</feature>
<dbReference type="STRING" id="329046.A0A1Y2BEK1"/>
<keyword evidence="3" id="KW-0677">Repeat</keyword>
<sequence>MLATAPPPRIQGIHHISTYSNTHQRHYYSVDGVEHAVVVVGERVVIESDCRATRTSTLPLSSSAKSIEFDSCSNTVAILTSNSLLNNAPVPFPATTLFHSTALALLFVRGNNESLDPHNVLDLFVAKEGDFVPLVTRDKKGRRDVVGVVDALDSSLVVAFNKVSRKHELWIVNEQILRAGDERGVELDDAMDEENPFLVESSSARPPPSPVDDNDALTISVNYTATRIWSEPSSTFAQATETFISHDYDSSPILWLARSSKSILSGYKIKKVSPHKHDLILSHHCDLNAVSAQPVNATRKDFADVLYLDPDGRLRLWTGRSVEINIPIFASLFPSVTPQATPSITTLSHGVLNRVSLSLATGTLVRLSLSLQPHSRIVQDCITALSQILPGDLFDLFHKQLIEFRYFSPESSGTRDDEWNDFLAVLFYVFGQRIEKMEEDAKTESDWEFMMRRGGELGFESVWDTGVHDVEGEFDELYRKVAENSESKAGVGAGHLHLVLVALHLLVEGYKVDGTVSATTMERMTRLLVHIATWIGWNSYVEYYARFGVVSDGTVFEGVFREIISLGSHESLQLVPPSILDWIQTTLKTLAPSEFPTLQSIATAVPTSRGPMHTEKNQSFLEQVVAINSSFVINGPSDCVKVMCECGWTRETLNSLPFGVAIPLQEAIDACRRNPQTGMGSDVYKLIGREDIWEQEGGGHKRRVEDERRQNSCDLWSTGVEIEESEVSRLRFRMDDRLDVVQGVLKGEFDRVLSVKVTEESSEEVIRTEQQQVLLSLSHKLLSLPLARAIFTYSTSNPLNLPETLPFPALTVSAKLPPLHETVHLDPTTTIPPNYTDWPHFHNGCATALRIPSSSPHVTPSWILEQHPSTGPTSSHAGFLLGIGLLGYLRIENWQVMLYLRAQHPVTCVGVLLGLGASWKGTRDVGVTKVIGVHVPWLVAEGKHEVVGLFGGSGGGGVSRSAAVVAVGLVWMGSAVRRYVEELVDEVGCCGWWEDGGDVGGGGGGGFHDRVKNQEGHCVAAGFALGLVVLGKGRREEDVRGLQGVRVVERLTGFLNGKGVVSMGRIGSSAEVSAAGAAIALGLMYLKSGNKLVADKLRVPETKVLLDYVRSDLLLIRTLCRSLILWDDIEASVEWIEQQVPSYIQEEVVNFDEDDGRLESLKHARYYVLAGACLALAIKSAGSLDESTRDLLIKYLQFFQKEASFPAITYREKRNKSVVRSCGDVLVLCLGIVMAGSGDVVLLKLLCKLTDRVSPEVSYGSHMALQMSLGFLFLGGGSGVTLGSSDEAVAGLLCAVYPRFPMTADDNCCHLQALRHMWVLAVDRSRSLVARDVDSRSVCPVPVIVRLKDQPGAASCEVKLKTPCILPELGLIDFIKVDSERYLATVLENAGNLGRLQNLLKSQTIYVKRKMGHLDYVKDPKGQMSILARSFPTSKQRNGKKTTSTEMDEFLEFLLDSFSQDSRVQAFAQELCIVQPSAPPADVAMSEFGLRVLRECLVEDKAEAVGIYLELYLLVKNAAMDLNASGVYNLELLSAFQGSVKRIPGMQDKPLLLSPLFVGSVKCQIASFLYSLSNPLPNVMMKEDYSGFGGVVAPNPTIFKDSLSNKFRQSISRATTDSHSMIGLSKRERKLMGAVKTHTLLYPSPHQTFDVPRVKATISTLGDSIADEVLEAILRNELS</sequence>
<dbReference type="GO" id="GO:0005680">
    <property type="term" value="C:anaphase-promoting complex"/>
    <property type="evidence" value="ECO:0007669"/>
    <property type="project" value="InterPro"/>
</dbReference>
<dbReference type="EMBL" id="MCGO01000068">
    <property type="protein sequence ID" value="ORY33251.1"/>
    <property type="molecule type" value="Genomic_DNA"/>
</dbReference>
<keyword evidence="2" id="KW-0132">Cell division</keyword>
<feature type="domain" description="Anaphase-promoting complex subunit 1 beta-sandwich" evidence="8">
    <location>
        <begin position="1326"/>
        <end position="1409"/>
    </location>
</feature>
<evidence type="ECO:0000259" key="7">
    <source>
        <dbReference type="Pfam" id="PF20518"/>
    </source>
</evidence>
<dbReference type="GO" id="GO:0031145">
    <property type="term" value="P:anaphase-promoting complex-dependent catabolic process"/>
    <property type="evidence" value="ECO:0007669"/>
    <property type="project" value="TreeGrafter"/>
</dbReference>
<dbReference type="Pfam" id="PF20518">
    <property type="entry name" value="Apc1_MidN"/>
    <property type="match status" value="1"/>
</dbReference>
<proteinExistence type="inferred from homology"/>
<dbReference type="GO" id="GO:0060090">
    <property type="term" value="F:molecular adaptor activity"/>
    <property type="evidence" value="ECO:0007669"/>
    <property type="project" value="TreeGrafter"/>
</dbReference>
<feature type="domain" description="Anaphase-promoting complex subunit 1 C-terminal" evidence="6">
    <location>
        <begin position="1454"/>
        <end position="1573"/>
    </location>
</feature>
<dbReference type="GO" id="GO:0051301">
    <property type="term" value="P:cell division"/>
    <property type="evidence" value="ECO:0007669"/>
    <property type="project" value="UniProtKB-KW"/>
</dbReference>
<gene>
    <name evidence="9" type="ORF">BCR33DRAFT_791477</name>
</gene>
<evidence type="ECO:0000313" key="10">
    <source>
        <dbReference type="Proteomes" id="UP000193642"/>
    </source>
</evidence>
<dbReference type="InterPro" id="IPR011989">
    <property type="entry name" value="ARM-like"/>
</dbReference>
<evidence type="ECO:0000259" key="6">
    <source>
        <dbReference type="Pfam" id="PF18122"/>
    </source>
</evidence>
<dbReference type="PANTHER" id="PTHR12827">
    <property type="entry name" value="MEIOTIC CHECKPOINT REGULATOR TSG24 FAMILY MEMBER"/>
    <property type="match status" value="1"/>
</dbReference>
<dbReference type="InterPro" id="IPR041221">
    <property type="entry name" value="APC1_C"/>
</dbReference>
<keyword evidence="5" id="KW-0131">Cell cycle</keyword>
<evidence type="ECO:0000313" key="9">
    <source>
        <dbReference type="EMBL" id="ORY33251.1"/>
    </source>
</evidence>
<evidence type="ECO:0000259" key="8">
    <source>
        <dbReference type="Pfam" id="PF21282"/>
    </source>
</evidence>
<dbReference type="InterPro" id="IPR048971">
    <property type="entry name" value="Apc1_3rd"/>
</dbReference>
<dbReference type="Pfam" id="PF18122">
    <property type="entry name" value="APC1_C"/>
    <property type="match status" value="1"/>
</dbReference>
<dbReference type="InterPro" id="IPR024990">
    <property type="entry name" value="Apc1"/>
</dbReference>
<evidence type="ECO:0000256" key="4">
    <source>
        <dbReference type="ARBA" id="ARBA00022776"/>
    </source>
</evidence>
<name>A0A1Y2BEK1_9FUNG</name>
<evidence type="ECO:0000256" key="5">
    <source>
        <dbReference type="ARBA" id="ARBA00023306"/>
    </source>
</evidence>
<dbReference type="Gene3D" id="1.25.10.10">
    <property type="entry name" value="Leucine-rich Repeat Variant"/>
    <property type="match status" value="2"/>
</dbReference>
<organism evidence="9 10">
    <name type="scientific">Rhizoclosmatium globosum</name>
    <dbReference type="NCBI Taxonomy" id="329046"/>
    <lineage>
        <taxon>Eukaryota</taxon>
        <taxon>Fungi</taxon>
        <taxon>Fungi incertae sedis</taxon>
        <taxon>Chytridiomycota</taxon>
        <taxon>Chytridiomycota incertae sedis</taxon>
        <taxon>Chytridiomycetes</taxon>
        <taxon>Chytridiales</taxon>
        <taxon>Chytriomycetaceae</taxon>
        <taxon>Rhizoclosmatium</taxon>
    </lineage>
</organism>